<keyword evidence="1" id="KW-1133">Transmembrane helix</keyword>
<organism evidence="2 3">
    <name type="scientific">Labrys wisconsinensis</name>
    <dbReference type="NCBI Taxonomy" id="425677"/>
    <lineage>
        <taxon>Bacteria</taxon>
        <taxon>Pseudomonadati</taxon>
        <taxon>Pseudomonadota</taxon>
        <taxon>Alphaproteobacteria</taxon>
        <taxon>Hyphomicrobiales</taxon>
        <taxon>Xanthobacteraceae</taxon>
        <taxon>Labrys</taxon>
    </lineage>
</organism>
<gene>
    <name evidence="2" type="ORF">QO011_001493</name>
</gene>
<name>A0ABU0J4W2_9HYPH</name>
<dbReference type="RefSeq" id="WP_307269774.1">
    <property type="nucleotide sequence ID" value="NZ_JAUSVX010000002.1"/>
</dbReference>
<proteinExistence type="predicted"/>
<protein>
    <submittedName>
        <fullName evidence="2">Uncharacterized protein</fullName>
    </submittedName>
</protein>
<evidence type="ECO:0000313" key="3">
    <source>
        <dbReference type="Proteomes" id="UP001242480"/>
    </source>
</evidence>
<keyword evidence="3" id="KW-1185">Reference proteome</keyword>
<dbReference type="Proteomes" id="UP001242480">
    <property type="component" value="Unassembled WGS sequence"/>
</dbReference>
<evidence type="ECO:0000313" key="2">
    <source>
        <dbReference type="EMBL" id="MDQ0468493.1"/>
    </source>
</evidence>
<keyword evidence="1" id="KW-0472">Membrane</keyword>
<feature type="transmembrane region" description="Helical" evidence="1">
    <location>
        <begin position="29"/>
        <end position="49"/>
    </location>
</feature>
<accession>A0ABU0J4W2</accession>
<sequence>MIVALILLPLAQAGLVPAGLSGGVMVMHVAAPAVVAGFASSYVAGLVHLP</sequence>
<keyword evidence="1" id="KW-0812">Transmembrane</keyword>
<comment type="caution">
    <text evidence="2">The sequence shown here is derived from an EMBL/GenBank/DDBJ whole genome shotgun (WGS) entry which is preliminary data.</text>
</comment>
<evidence type="ECO:0000256" key="1">
    <source>
        <dbReference type="SAM" id="Phobius"/>
    </source>
</evidence>
<dbReference type="EMBL" id="JAUSVX010000002">
    <property type="protein sequence ID" value="MDQ0468493.1"/>
    <property type="molecule type" value="Genomic_DNA"/>
</dbReference>
<reference evidence="2 3" key="1">
    <citation type="submission" date="2023-07" db="EMBL/GenBank/DDBJ databases">
        <title>Genomic Encyclopedia of Type Strains, Phase IV (KMG-IV): sequencing the most valuable type-strain genomes for metagenomic binning, comparative biology and taxonomic classification.</title>
        <authorList>
            <person name="Goeker M."/>
        </authorList>
    </citation>
    <scope>NUCLEOTIDE SEQUENCE [LARGE SCALE GENOMIC DNA]</scope>
    <source>
        <strain evidence="2 3">DSM 19619</strain>
    </source>
</reference>